<dbReference type="Gene3D" id="3.40.50.1820">
    <property type="entry name" value="alpha/beta hydrolase"/>
    <property type="match status" value="1"/>
</dbReference>
<evidence type="ECO:0000313" key="2">
    <source>
        <dbReference type="Proteomes" id="UP000450917"/>
    </source>
</evidence>
<dbReference type="AlphaFoldDB" id="A0A7X2ZBE8"/>
<dbReference type="EMBL" id="WNZX01000007">
    <property type="protein sequence ID" value="MUG71041.1"/>
    <property type="molecule type" value="Genomic_DNA"/>
</dbReference>
<comment type="caution">
    <text evidence="1">The sequence shown here is derived from an EMBL/GenBank/DDBJ whole genome shotgun (WGS) entry which is preliminary data.</text>
</comment>
<dbReference type="SUPFAM" id="SSF53474">
    <property type="entry name" value="alpha/beta-Hydrolases"/>
    <property type="match status" value="1"/>
</dbReference>
<keyword evidence="1" id="KW-0378">Hydrolase</keyword>
<gene>
    <name evidence="1" type="ORF">GNP93_10145</name>
</gene>
<name>A0A7X2ZBE8_9BACL</name>
<sequence length="288" mass="32676">MPDTGLQEVDSLNHSPRKLSHYDYGASTMHACQYDKRFSYCTYIPANYGQPHHAAYRLAVIVHGTGRTAQHYRDLFADFAEETNTIILAPLFPAGITEPGELDSYKYVHFAGIRFDLALLSMVDEVAGKYGINADRFLLHGFSGGGQFAHRFFYLHANRLLGVSIGAPGYITYLDTSRPWHVGTGNFEQYYGVPVQLEDMRNVPVQLIIGSEDVETWEINNKDEPLWMDGIDAAGLTRLERIRALRDNYEREGLSVQYDEVPGVRHEGFKLLSPVKRFFSNILTHHSR</sequence>
<proteinExistence type="predicted"/>
<protein>
    <submittedName>
        <fullName evidence="1">Alpha/beta hydrolase</fullName>
    </submittedName>
</protein>
<dbReference type="GO" id="GO:0016787">
    <property type="term" value="F:hydrolase activity"/>
    <property type="evidence" value="ECO:0007669"/>
    <property type="project" value="UniProtKB-KW"/>
</dbReference>
<evidence type="ECO:0000313" key="1">
    <source>
        <dbReference type="EMBL" id="MUG71041.1"/>
    </source>
</evidence>
<dbReference type="Proteomes" id="UP000450917">
    <property type="component" value="Unassembled WGS sequence"/>
</dbReference>
<dbReference type="InterPro" id="IPR029058">
    <property type="entry name" value="AB_hydrolase_fold"/>
</dbReference>
<accession>A0A7X2ZBE8</accession>
<reference evidence="1 2" key="1">
    <citation type="submission" date="2019-11" db="EMBL/GenBank/DDBJ databases">
        <title>Draft genome sequences of five Paenibacillus species of dairy origin.</title>
        <authorList>
            <person name="Olajide A.M."/>
            <person name="Chen S."/>
            <person name="Lapointe G."/>
        </authorList>
    </citation>
    <scope>NUCLEOTIDE SEQUENCE [LARGE SCALE GENOMIC DNA]</scope>
    <source>
        <strain evidence="1 2">2CS3</strain>
    </source>
</reference>
<organism evidence="1 2">
    <name type="scientific">Paenibacillus validus</name>
    <dbReference type="NCBI Taxonomy" id="44253"/>
    <lineage>
        <taxon>Bacteria</taxon>
        <taxon>Bacillati</taxon>
        <taxon>Bacillota</taxon>
        <taxon>Bacilli</taxon>
        <taxon>Bacillales</taxon>
        <taxon>Paenibacillaceae</taxon>
        <taxon>Paenibacillus</taxon>
    </lineage>
</organism>
<keyword evidence="2" id="KW-1185">Reference proteome</keyword>